<dbReference type="OrthoDB" id="193451at2157"/>
<keyword evidence="3" id="KW-1185">Reference proteome</keyword>
<dbReference type="EMBL" id="AOIL01000062">
    <property type="protein sequence ID" value="ELY86233.1"/>
    <property type="molecule type" value="Genomic_DNA"/>
</dbReference>
<dbReference type="PANTHER" id="PTHR34512">
    <property type="entry name" value="CELL SURFACE PROTEIN"/>
    <property type="match status" value="1"/>
</dbReference>
<dbReference type="InterPro" id="IPR015943">
    <property type="entry name" value="WD40/YVTN_repeat-like_dom_sf"/>
</dbReference>
<dbReference type="Proteomes" id="UP000011648">
    <property type="component" value="Unassembled WGS sequence"/>
</dbReference>
<feature type="domain" description="Pyrrolo-quinoline quinone repeat" evidence="1">
    <location>
        <begin position="36"/>
        <end position="82"/>
    </location>
</feature>
<dbReference type="SUPFAM" id="SSF50998">
    <property type="entry name" value="Quinoprotein alcohol dehydrogenase-like"/>
    <property type="match status" value="2"/>
</dbReference>
<accession>L9ZM35</accession>
<feature type="domain" description="Pyrrolo-quinoline quinone repeat" evidence="1">
    <location>
        <begin position="189"/>
        <end position="406"/>
    </location>
</feature>
<evidence type="ECO:0000313" key="2">
    <source>
        <dbReference type="EMBL" id="ELY86233.1"/>
    </source>
</evidence>
<reference evidence="2 3" key="1">
    <citation type="journal article" date="2014" name="PLoS Genet.">
        <title>Phylogenetically driven sequencing of extremely halophilic archaea reveals strategies for static and dynamic osmo-response.</title>
        <authorList>
            <person name="Becker E.A."/>
            <person name="Seitzer P.M."/>
            <person name="Tritt A."/>
            <person name="Larsen D."/>
            <person name="Krusor M."/>
            <person name="Yao A.I."/>
            <person name="Wu D."/>
            <person name="Madern D."/>
            <person name="Eisen J.A."/>
            <person name="Darling A.E."/>
            <person name="Facciotti M.T."/>
        </authorList>
    </citation>
    <scope>NUCLEOTIDE SEQUENCE [LARGE SCALE GENOMIC DNA]</scope>
    <source>
        <strain evidence="2 3">DSM 12281</strain>
    </source>
</reference>
<dbReference type="InterPro" id="IPR011047">
    <property type="entry name" value="Quinoprotein_ADH-like_sf"/>
</dbReference>
<dbReference type="InterPro" id="IPR002372">
    <property type="entry name" value="PQQ_rpt_dom"/>
</dbReference>
<dbReference type="Gene3D" id="2.40.128.630">
    <property type="match status" value="1"/>
</dbReference>
<dbReference type="Gene3D" id="2.130.10.10">
    <property type="entry name" value="YVTN repeat-like/Quinoprotein amine dehydrogenase"/>
    <property type="match status" value="1"/>
</dbReference>
<evidence type="ECO:0000259" key="1">
    <source>
        <dbReference type="Pfam" id="PF13360"/>
    </source>
</evidence>
<dbReference type="PANTHER" id="PTHR34512:SF30">
    <property type="entry name" value="OUTER MEMBRANE PROTEIN ASSEMBLY FACTOR BAMB"/>
    <property type="match status" value="1"/>
</dbReference>
<dbReference type="AlphaFoldDB" id="L9ZM35"/>
<dbReference type="Pfam" id="PF13360">
    <property type="entry name" value="PQQ_2"/>
    <property type="match status" value="2"/>
</dbReference>
<dbReference type="RefSeq" id="WP_006827308.1">
    <property type="nucleotide sequence ID" value="NZ_AOIL01000062.1"/>
</dbReference>
<sequence length="408" mass="43916">MERRTVLGVTGVAGSSMLGGCLSAFTDGGSGTGYQWRYDTGGELDAVSQGVVFARERSDGQIVALDATTGERQWVYGETGGMDAYSELAVTETGIYFGYCTDDDCIGLYALERDGEERWRDDTVGTGRNSPFVVDGIVYVASDVGVVRAFDAETGEALWTDGIDESDNISSGSGIVDIADAVYVEKNAALVALDRDEGSTRWRYNPGDGNEQIIDATVSNGVVYVVTGEWVAAVVDGDELWRQTYEADDVQTEIAGIASDRLFILANTGRNESHLYAFGITTGERDLVSESLEHPDEEFDLCVALYDGVVYVGTDRLHALEAATGSERWSVTVDGGPIWSMTVVEENGAGDHTVFVRAGKNRLASVDPGGERMWEGSVDGTIRNYLVGESVFVATDEGIYALERQDDS</sequence>
<dbReference type="Gene3D" id="2.40.10.480">
    <property type="match status" value="2"/>
</dbReference>
<gene>
    <name evidence="2" type="ORF">C484_18492</name>
</gene>
<evidence type="ECO:0000313" key="3">
    <source>
        <dbReference type="Proteomes" id="UP000011648"/>
    </source>
</evidence>
<proteinExistence type="predicted"/>
<name>L9ZM35_9EURY</name>
<dbReference type="PATRIC" id="fig|1230458.4.peg.3722"/>
<dbReference type="PROSITE" id="PS51257">
    <property type="entry name" value="PROKAR_LIPOPROTEIN"/>
    <property type="match status" value="1"/>
</dbReference>
<dbReference type="SMART" id="SM00564">
    <property type="entry name" value="PQQ"/>
    <property type="match status" value="5"/>
</dbReference>
<protein>
    <submittedName>
        <fullName evidence="2">Pyrrolo-quinoline quinone</fullName>
    </submittedName>
</protein>
<comment type="caution">
    <text evidence="2">The sequence shown here is derived from an EMBL/GenBank/DDBJ whole genome shotgun (WGS) entry which is preliminary data.</text>
</comment>
<dbReference type="InterPro" id="IPR018391">
    <property type="entry name" value="PQQ_b-propeller_rpt"/>
</dbReference>
<dbReference type="STRING" id="1230458.C484_18492"/>
<organism evidence="2 3">
    <name type="scientific">Natrialba taiwanensis DSM 12281</name>
    <dbReference type="NCBI Taxonomy" id="1230458"/>
    <lineage>
        <taxon>Archaea</taxon>
        <taxon>Methanobacteriati</taxon>
        <taxon>Methanobacteriota</taxon>
        <taxon>Stenosarchaea group</taxon>
        <taxon>Halobacteria</taxon>
        <taxon>Halobacteriales</taxon>
        <taxon>Natrialbaceae</taxon>
        <taxon>Natrialba</taxon>
    </lineage>
</organism>